<accession>A0A9P8VGD7</accession>
<feature type="domain" description="DUF7730" evidence="1">
    <location>
        <begin position="38"/>
        <end position="256"/>
    </location>
</feature>
<comment type="caution">
    <text evidence="2">The sequence shown here is derived from an EMBL/GenBank/DDBJ whole genome shotgun (WGS) entry which is preliminary data.</text>
</comment>
<dbReference type="EMBL" id="JAGSXJ010000006">
    <property type="protein sequence ID" value="KAH6690665.1"/>
    <property type="molecule type" value="Genomic_DNA"/>
</dbReference>
<dbReference type="PANTHER" id="PTHR38790">
    <property type="entry name" value="2EXR DOMAIN-CONTAINING PROTEIN-RELATED"/>
    <property type="match status" value="1"/>
</dbReference>
<proteinExistence type="predicted"/>
<evidence type="ECO:0000313" key="2">
    <source>
        <dbReference type="EMBL" id="KAH6690665.1"/>
    </source>
</evidence>
<sequence>MHKTGMFASFDISKILTKARRLVPFLPPQPISPHGALTQDTCLIYSRLPPELRLVIWESYIGAHAVHIYRRGTSKKLCAKECSGWDTDDRGPHHNRCGSANVQCNHITLLLTCKRMYFDFIHILYEHTAFDFSHGPATAGVMLKRLPATHLALITQVHIKWLARSPLDLDLRRPGRDEKIWIDLWEALAAMKRLKWLRVELMPVVPMDGPVWVKREHTMCSVLRKVTSPEFFELVLPWPAGADAREETLPCSIVRKVPAYGHLFLV</sequence>
<dbReference type="InterPro" id="IPR056632">
    <property type="entry name" value="DUF7730"/>
</dbReference>
<protein>
    <recommendedName>
        <fullName evidence="1">DUF7730 domain-containing protein</fullName>
    </recommendedName>
</protein>
<keyword evidence="3" id="KW-1185">Reference proteome</keyword>
<organism evidence="2 3">
    <name type="scientific">Plectosphaerella plurivora</name>
    <dbReference type="NCBI Taxonomy" id="936078"/>
    <lineage>
        <taxon>Eukaryota</taxon>
        <taxon>Fungi</taxon>
        <taxon>Dikarya</taxon>
        <taxon>Ascomycota</taxon>
        <taxon>Pezizomycotina</taxon>
        <taxon>Sordariomycetes</taxon>
        <taxon>Hypocreomycetidae</taxon>
        <taxon>Glomerellales</taxon>
        <taxon>Plectosphaerellaceae</taxon>
        <taxon>Plectosphaerella</taxon>
    </lineage>
</organism>
<evidence type="ECO:0000259" key="1">
    <source>
        <dbReference type="Pfam" id="PF24864"/>
    </source>
</evidence>
<dbReference type="AlphaFoldDB" id="A0A9P8VGD7"/>
<dbReference type="Pfam" id="PF24864">
    <property type="entry name" value="DUF7730"/>
    <property type="match status" value="1"/>
</dbReference>
<name>A0A9P8VGD7_9PEZI</name>
<dbReference type="OrthoDB" id="10249045at2759"/>
<dbReference type="PANTHER" id="PTHR38790:SF9">
    <property type="entry name" value="F-BOX DOMAIN-CONTAINING PROTEIN"/>
    <property type="match status" value="1"/>
</dbReference>
<evidence type="ECO:0000313" key="3">
    <source>
        <dbReference type="Proteomes" id="UP000770015"/>
    </source>
</evidence>
<reference evidence="2" key="1">
    <citation type="journal article" date="2021" name="Nat. Commun.">
        <title>Genetic determinants of endophytism in the Arabidopsis root mycobiome.</title>
        <authorList>
            <person name="Mesny F."/>
            <person name="Miyauchi S."/>
            <person name="Thiergart T."/>
            <person name="Pickel B."/>
            <person name="Atanasova L."/>
            <person name="Karlsson M."/>
            <person name="Huettel B."/>
            <person name="Barry K.W."/>
            <person name="Haridas S."/>
            <person name="Chen C."/>
            <person name="Bauer D."/>
            <person name="Andreopoulos W."/>
            <person name="Pangilinan J."/>
            <person name="LaButti K."/>
            <person name="Riley R."/>
            <person name="Lipzen A."/>
            <person name="Clum A."/>
            <person name="Drula E."/>
            <person name="Henrissat B."/>
            <person name="Kohler A."/>
            <person name="Grigoriev I.V."/>
            <person name="Martin F.M."/>
            <person name="Hacquard S."/>
        </authorList>
    </citation>
    <scope>NUCLEOTIDE SEQUENCE</scope>
    <source>
        <strain evidence="2">MPI-SDFR-AT-0117</strain>
    </source>
</reference>
<gene>
    <name evidence="2" type="ORF">F5X68DRAFT_260061</name>
</gene>
<dbReference type="Proteomes" id="UP000770015">
    <property type="component" value="Unassembled WGS sequence"/>
</dbReference>